<accession>A0A0G4K8C5</accession>
<sequence>MISFGILEPLRLFLISDYFWPIIFGVPIILLAVIFMLEKRAKKWYAKNKILVYEKSFFMLKDRVNNIYINCYKYKDNNYDEWYRKHRGKVKYLIKVKFDNFAREYFSSFTGQMFINNENKLMIRETNELNNNEINVYRDYDLGYFEKLKEKQFKFYIPYETYWKEPHKFSNWSSKEKNREILLKIKFKREFDYEITSEIEYTMDIEGGKVEGVFEVIRKPEMEIREFYIPVEQTTFTNDKYSAYLGMDEVRKMLTNYLFNFNYPFIRGKEKINSAISGAYNFDENFKEAKGRELEKELKNKELIIEKFHHYDQNKAYYADKIGIIYYKKLKDFRCFDILYYDNELICIYKRTVKADERRDEAAVKNHSFIFELNGEKSISSYLRDLVTDSKELLSKYVVPDYFYDNIYSLIFFLTDTGIVVMPEYTNLILNDEDYDLENTNEKIASRIFISSADLKNYLNRSHSLFNFFDRQ</sequence>
<proteinExistence type="predicted"/>
<dbReference type="EMBL" id="CVLB01000001">
    <property type="protein sequence ID" value="CRF34203.1"/>
    <property type="molecule type" value="Genomic_DNA"/>
</dbReference>
<keyword evidence="1" id="KW-0812">Transmembrane</keyword>
<gene>
    <name evidence="2" type="ORF">BRSU_1939</name>
</gene>
<keyword evidence="1" id="KW-0472">Membrane</keyword>
<feature type="transmembrane region" description="Helical" evidence="1">
    <location>
        <begin position="18"/>
        <end position="37"/>
    </location>
</feature>
<name>A0A0G4K8C5_9SPIR</name>
<dbReference type="Proteomes" id="UP000043763">
    <property type="component" value="Unassembled WGS sequence"/>
</dbReference>
<keyword evidence="1" id="KW-1133">Transmembrane helix</keyword>
<evidence type="ECO:0000313" key="3">
    <source>
        <dbReference type="Proteomes" id="UP000043763"/>
    </source>
</evidence>
<dbReference type="RefSeq" id="WP_048595090.1">
    <property type="nucleotide sequence ID" value="NZ_CVLB01000001.1"/>
</dbReference>
<evidence type="ECO:0000256" key="1">
    <source>
        <dbReference type="SAM" id="Phobius"/>
    </source>
</evidence>
<dbReference type="OrthoDB" id="305167at2"/>
<protein>
    <recommendedName>
        <fullName evidence="4">DUF3137 domain-containing protein</fullName>
    </recommendedName>
</protein>
<evidence type="ECO:0008006" key="4">
    <source>
        <dbReference type="Google" id="ProtNLM"/>
    </source>
</evidence>
<dbReference type="AlphaFoldDB" id="A0A0G4K8C5"/>
<reference evidence="3" key="1">
    <citation type="submission" date="2015-04" db="EMBL/GenBank/DDBJ databases">
        <authorList>
            <person name="Mushtaq Mamoona"/>
        </authorList>
    </citation>
    <scope>NUCLEOTIDE SEQUENCE [LARGE SCALE GENOMIC DNA]</scope>
    <source>
        <strain evidence="3">AN4859/03</strain>
    </source>
</reference>
<evidence type="ECO:0000313" key="2">
    <source>
        <dbReference type="EMBL" id="CRF34203.1"/>
    </source>
</evidence>
<keyword evidence="3" id="KW-1185">Reference proteome</keyword>
<organism evidence="2 3">
    <name type="scientific">Brachyspira suanatina</name>
    <dbReference type="NCBI Taxonomy" id="381802"/>
    <lineage>
        <taxon>Bacteria</taxon>
        <taxon>Pseudomonadati</taxon>
        <taxon>Spirochaetota</taxon>
        <taxon>Spirochaetia</taxon>
        <taxon>Brachyspirales</taxon>
        <taxon>Brachyspiraceae</taxon>
        <taxon>Brachyspira</taxon>
    </lineage>
</organism>